<keyword evidence="2" id="KW-0547">Nucleotide-binding</keyword>
<protein>
    <submittedName>
        <fullName evidence="6">Mur ligase family protein</fullName>
    </submittedName>
</protein>
<keyword evidence="3" id="KW-0067">ATP-binding</keyword>
<keyword evidence="1 6" id="KW-0436">Ligase</keyword>
<dbReference type="SUPFAM" id="SSF53623">
    <property type="entry name" value="MurD-like peptide ligases, catalytic domain"/>
    <property type="match status" value="1"/>
</dbReference>
<reference evidence="6 7" key="1">
    <citation type="submission" date="2022-06" db="EMBL/GenBank/DDBJ databases">
        <authorList>
            <person name="Jeon C.O."/>
        </authorList>
    </citation>
    <scope>NUCLEOTIDE SEQUENCE [LARGE SCALE GENOMIC DNA]</scope>
    <source>
        <strain evidence="6 7">KCTC 13943</strain>
    </source>
</reference>
<name>A0ABT0W7C7_9BACI</name>
<dbReference type="InterPro" id="IPR036615">
    <property type="entry name" value="Mur_ligase_C_dom_sf"/>
</dbReference>
<evidence type="ECO:0000256" key="2">
    <source>
        <dbReference type="ARBA" id="ARBA00022741"/>
    </source>
</evidence>
<dbReference type="PANTHER" id="PTHR43024">
    <property type="entry name" value="UDP-N-ACETYLMURAMOYL-TRIPEPTIDE--D-ALANYL-D-ALANINE LIGASE"/>
    <property type="match status" value="1"/>
</dbReference>
<accession>A0ABT0W7C7</accession>
<evidence type="ECO:0000256" key="3">
    <source>
        <dbReference type="ARBA" id="ARBA00022840"/>
    </source>
</evidence>
<dbReference type="InterPro" id="IPR051046">
    <property type="entry name" value="MurCDEF_CellWall_CoF430Synth"/>
</dbReference>
<proteinExistence type="predicted"/>
<dbReference type="InterPro" id="IPR004101">
    <property type="entry name" value="Mur_ligase_C"/>
</dbReference>
<dbReference type="Pfam" id="PF08245">
    <property type="entry name" value="Mur_ligase_M"/>
    <property type="match status" value="1"/>
</dbReference>
<feature type="domain" description="Mur ligase central" evidence="5">
    <location>
        <begin position="109"/>
        <end position="296"/>
    </location>
</feature>
<evidence type="ECO:0000259" key="4">
    <source>
        <dbReference type="Pfam" id="PF02875"/>
    </source>
</evidence>
<dbReference type="GO" id="GO:0016874">
    <property type="term" value="F:ligase activity"/>
    <property type="evidence" value="ECO:0007669"/>
    <property type="project" value="UniProtKB-KW"/>
</dbReference>
<evidence type="ECO:0000313" key="6">
    <source>
        <dbReference type="EMBL" id="MCM2531949.1"/>
    </source>
</evidence>
<dbReference type="Proteomes" id="UP001523262">
    <property type="component" value="Unassembled WGS sequence"/>
</dbReference>
<evidence type="ECO:0000259" key="5">
    <source>
        <dbReference type="Pfam" id="PF08245"/>
    </source>
</evidence>
<dbReference type="Pfam" id="PF02875">
    <property type="entry name" value="Mur_ligase_C"/>
    <property type="match status" value="1"/>
</dbReference>
<keyword evidence="7" id="KW-1185">Reference proteome</keyword>
<sequence length="462" mass="52739">MKTLLLEEIITAIGIEPKKIHEGVFISEVIHDTIKVKNQTLYFHIRKKQILDGDMLKNYKHLYIVTDTPFTNMEKLEPEQIILVDDVMSTFFKFTSYYRHMFTIPIVAITGTCGKTTTKEMLKHILQYDFTVQATIGNKNSSYFHLPYLVGIDEKTDVAVIETGVAEPGDMVEACNYFFPIIGIMTMIDIDHTDEFPLFKDYIAEKEKLINGLNNKGSLIINIDDPHISSMDFSKYKGNVVTYGKSHKASIQIKDIRFDKSGMGFIVEYQKKEYKGLIPGIGEHNVYNAVAAIAAAVEIGIEVTVAIKRLALFQHVRSHFEIIKLQNQITIIDDTWKGNQTSLQNGLRLLDRISLPSQRKIAALGRMAPLGQYSEEMYKKIGELLAEIRINKLITKGFFGKEIAKAALLAGMSKQDVHHFSETQEIKDFLDSLLKPNDIVYFKIWARDGSFYDLIQYLKREK</sequence>
<dbReference type="InterPro" id="IPR036565">
    <property type="entry name" value="Mur-like_cat_sf"/>
</dbReference>
<dbReference type="Gene3D" id="3.40.1190.10">
    <property type="entry name" value="Mur-like, catalytic domain"/>
    <property type="match status" value="1"/>
</dbReference>
<evidence type="ECO:0000256" key="1">
    <source>
        <dbReference type="ARBA" id="ARBA00022598"/>
    </source>
</evidence>
<dbReference type="Gene3D" id="3.90.190.20">
    <property type="entry name" value="Mur ligase, C-terminal domain"/>
    <property type="match status" value="1"/>
</dbReference>
<organism evidence="6 7">
    <name type="scientific">Neobacillus pocheonensis</name>
    <dbReference type="NCBI Taxonomy" id="363869"/>
    <lineage>
        <taxon>Bacteria</taxon>
        <taxon>Bacillati</taxon>
        <taxon>Bacillota</taxon>
        <taxon>Bacilli</taxon>
        <taxon>Bacillales</taxon>
        <taxon>Bacillaceae</taxon>
        <taxon>Neobacillus</taxon>
    </lineage>
</organism>
<feature type="domain" description="Mur ligase C-terminal" evidence="4">
    <location>
        <begin position="320"/>
        <end position="442"/>
    </location>
</feature>
<evidence type="ECO:0000313" key="7">
    <source>
        <dbReference type="Proteomes" id="UP001523262"/>
    </source>
</evidence>
<dbReference type="SUPFAM" id="SSF53244">
    <property type="entry name" value="MurD-like peptide ligases, peptide-binding domain"/>
    <property type="match status" value="1"/>
</dbReference>
<dbReference type="InterPro" id="IPR013221">
    <property type="entry name" value="Mur_ligase_cen"/>
</dbReference>
<comment type="caution">
    <text evidence="6">The sequence shown here is derived from an EMBL/GenBank/DDBJ whole genome shotgun (WGS) entry which is preliminary data.</text>
</comment>
<dbReference type="EMBL" id="JAMQCR010000001">
    <property type="protein sequence ID" value="MCM2531949.1"/>
    <property type="molecule type" value="Genomic_DNA"/>
</dbReference>
<gene>
    <name evidence="6" type="ORF">NDK43_05525</name>
</gene>
<dbReference type="PANTHER" id="PTHR43024:SF1">
    <property type="entry name" value="UDP-N-ACETYLMURAMOYL-TRIPEPTIDE--D-ALANYL-D-ALANINE LIGASE"/>
    <property type="match status" value="1"/>
</dbReference>